<evidence type="ECO:0000256" key="1">
    <source>
        <dbReference type="SAM" id="MobiDB-lite"/>
    </source>
</evidence>
<feature type="transmembrane region" description="Helical" evidence="2">
    <location>
        <begin position="148"/>
        <end position="168"/>
    </location>
</feature>
<feature type="region of interest" description="Disordered" evidence="1">
    <location>
        <begin position="246"/>
        <end position="275"/>
    </location>
</feature>
<reference evidence="3" key="1">
    <citation type="journal article" date="2020" name="Nature">
        <title>Giant virus diversity and host interactions through global metagenomics.</title>
        <authorList>
            <person name="Schulz F."/>
            <person name="Roux S."/>
            <person name="Paez-Espino D."/>
            <person name="Jungbluth S."/>
            <person name="Walsh D.A."/>
            <person name="Denef V.J."/>
            <person name="McMahon K.D."/>
            <person name="Konstantinidis K.T."/>
            <person name="Eloe-Fadrosh E.A."/>
            <person name="Kyrpides N.C."/>
            <person name="Woyke T."/>
        </authorList>
    </citation>
    <scope>NUCLEOTIDE SEQUENCE</scope>
    <source>
        <strain evidence="3">GVMAG-M-3300023184-88</strain>
    </source>
</reference>
<dbReference type="AlphaFoldDB" id="A0A6C0IH05"/>
<dbReference type="EMBL" id="MN740184">
    <property type="protein sequence ID" value="QHT92414.1"/>
    <property type="molecule type" value="Genomic_DNA"/>
</dbReference>
<proteinExistence type="predicted"/>
<feature type="transmembrane region" description="Helical" evidence="2">
    <location>
        <begin position="122"/>
        <end position="142"/>
    </location>
</feature>
<sequence>MSSVDTKIKQQDMELASAISTLKKDPKQLQNFLQQQQDKVYKSITQQKDSTFDKVYGDLQRVSKTHETGVLANTRNNDLAHLQEQLYQAQKSKADAILHDKDLASRKHEMNEWTVHNKNDTLFVFSALFIMLSGLLLFVVLWRLGVVSSSVCAALCAPLIIVFVFIVVRRSQYTDVLRNKRYWNKQSFEGKYGTIPLPNICPGGLDALDRGISSVGKGISNAATSATNYTATSIAQGANSVAQSAQGIAQQAQQQSQQQARQQAPQQAPQVKGPQ</sequence>
<evidence type="ECO:0000256" key="2">
    <source>
        <dbReference type="SAM" id="Phobius"/>
    </source>
</evidence>
<evidence type="ECO:0000313" key="3">
    <source>
        <dbReference type="EMBL" id="QHT92414.1"/>
    </source>
</evidence>
<keyword evidence="2" id="KW-0472">Membrane</keyword>
<name>A0A6C0IH05_9ZZZZ</name>
<accession>A0A6C0IH05</accession>
<keyword evidence="2" id="KW-0812">Transmembrane</keyword>
<organism evidence="3">
    <name type="scientific">viral metagenome</name>
    <dbReference type="NCBI Taxonomy" id="1070528"/>
    <lineage>
        <taxon>unclassified sequences</taxon>
        <taxon>metagenomes</taxon>
        <taxon>organismal metagenomes</taxon>
    </lineage>
</organism>
<keyword evidence="2" id="KW-1133">Transmembrane helix</keyword>
<protein>
    <submittedName>
        <fullName evidence="3">Uncharacterized protein</fullName>
    </submittedName>
</protein>